<dbReference type="STRING" id="521098.Aaci_1365"/>
<sequence>MVMKPELTQYARDLEIQHALKRMERGAERGTSKGTRKLKRRVGV</sequence>
<keyword evidence="3" id="KW-1185">Reference proteome</keyword>
<dbReference type="EMBL" id="CP001727">
    <property type="protein sequence ID" value="ACV58392.1"/>
    <property type="molecule type" value="Genomic_DNA"/>
</dbReference>
<dbReference type="AlphaFoldDB" id="C8WWC1"/>
<feature type="region of interest" description="Disordered" evidence="1">
    <location>
        <begin position="24"/>
        <end position="44"/>
    </location>
</feature>
<protein>
    <submittedName>
        <fullName evidence="2">Uncharacterized protein</fullName>
    </submittedName>
</protein>
<reference evidence="3" key="1">
    <citation type="submission" date="2009-09" db="EMBL/GenBank/DDBJ databases">
        <title>The complete chromosome of Alicyclobacillus acidocaldarius subsp. acidocaldarius DSM 446.</title>
        <authorList>
            <consortium name="US DOE Joint Genome Institute (JGI-PGF)"/>
            <person name="Lucas S."/>
            <person name="Copeland A."/>
            <person name="Lapidus A."/>
            <person name="Glavina del Rio T."/>
            <person name="Dalin E."/>
            <person name="Tice H."/>
            <person name="Bruce D."/>
            <person name="Goodwin L."/>
            <person name="Pitluck S."/>
            <person name="Kyrpides N."/>
            <person name="Mavromatis K."/>
            <person name="Ivanova N."/>
            <person name="Ovchinnikova G."/>
            <person name="Chertkov O."/>
            <person name="Sims D."/>
            <person name="Brettin T."/>
            <person name="Detter J.C."/>
            <person name="Han C."/>
            <person name="Larimer F."/>
            <person name="Land M."/>
            <person name="Hauser L."/>
            <person name="Markowitz V."/>
            <person name="Cheng J.-F."/>
            <person name="Hugenholtz P."/>
            <person name="Woyke T."/>
            <person name="Wu D."/>
            <person name="Pukall R."/>
            <person name="Klenk H.-P."/>
            <person name="Eisen J.A."/>
        </authorList>
    </citation>
    <scope>NUCLEOTIDE SEQUENCE [LARGE SCALE GENOMIC DNA]</scope>
    <source>
        <strain evidence="3">ATCC 27009 / DSM 446 / BCRC 14685 / JCM 5260 / KCTC 1825 / NBRC 15652 / NCIMB 11725 / NRRL B-14509 / 104-IA</strain>
    </source>
</reference>
<accession>C8WWC1</accession>
<name>C8WWC1_ALIAD</name>
<organism evidence="2 3">
    <name type="scientific">Alicyclobacillus acidocaldarius subsp. acidocaldarius (strain ATCC 27009 / DSM 446 / BCRC 14685 / JCM 5260 / KCTC 1825 / NBRC 15652 / NCIMB 11725 / NRRL B-14509 / 104-IA)</name>
    <name type="common">Bacillus acidocaldarius</name>
    <dbReference type="NCBI Taxonomy" id="521098"/>
    <lineage>
        <taxon>Bacteria</taxon>
        <taxon>Bacillati</taxon>
        <taxon>Bacillota</taxon>
        <taxon>Bacilli</taxon>
        <taxon>Bacillales</taxon>
        <taxon>Alicyclobacillaceae</taxon>
        <taxon>Alicyclobacillus</taxon>
    </lineage>
</organism>
<dbReference type="KEGG" id="aac:Aaci_1365"/>
<evidence type="ECO:0000313" key="2">
    <source>
        <dbReference type="EMBL" id="ACV58392.1"/>
    </source>
</evidence>
<proteinExistence type="predicted"/>
<evidence type="ECO:0000256" key="1">
    <source>
        <dbReference type="SAM" id="MobiDB-lite"/>
    </source>
</evidence>
<feature type="compositionally biased region" description="Basic residues" evidence="1">
    <location>
        <begin position="34"/>
        <end position="44"/>
    </location>
</feature>
<dbReference type="Proteomes" id="UP000001917">
    <property type="component" value="Chromosome"/>
</dbReference>
<reference evidence="2 3" key="2">
    <citation type="journal article" date="2010" name="Stand. Genomic Sci.">
        <title>Complete genome sequence of Alicyclobacillus acidocaldarius type strain (104-IA).</title>
        <authorList>
            <person name="Mavromatis K."/>
            <person name="Sikorski J."/>
            <person name="Lapidus A."/>
            <person name="Glavina Del Rio T."/>
            <person name="Copeland A."/>
            <person name="Tice H."/>
            <person name="Cheng J.F."/>
            <person name="Lucas S."/>
            <person name="Chen F."/>
            <person name="Nolan M."/>
            <person name="Bruce D."/>
            <person name="Goodwin L."/>
            <person name="Pitluck S."/>
            <person name="Ivanova N."/>
            <person name="Ovchinnikova G."/>
            <person name="Pati A."/>
            <person name="Chen A."/>
            <person name="Palaniappan K."/>
            <person name="Land M."/>
            <person name="Hauser L."/>
            <person name="Chang Y.J."/>
            <person name="Jeffries C.D."/>
            <person name="Chain P."/>
            <person name="Meincke L."/>
            <person name="Sims D."/>
            <person name="Chertkov O."/>
            <person name="Han C."/>
            <person name="Brettin T."/>
            <person name="Detter J.C."/>
            <person name="Wahrenburg C."/>
            <person name="Rohde M."/>
            <person name="Pukall R."/>
            <person name="Goker M."/>
            <person name="Bristow J."/>
            <person name="Eisen J.A."/>
            <person name="Markowitz V."/>
            <person name="Hugenholtz P."/>
            <person name="Klenk H.P."/>
            <person name="Kyrpides N.C."/>
        </authorList>
    </citation>
    <scope>NUCLEOTIDE SEQUENCE [LARGE SCALE GENOMIC DNA]</scope>
    <source>
        <strain evidence="3">ATCC 27009 / DSM 446 / BCRC 14685 / JCM 5260 / KCTC 1825 / NBRC 15652 / NCIMB 11725 / NRRL B-14509 / 104-IA</strain>
    </source>
</reference>
<gene>
    <name evidence="2" type="ordered locus">Aaci_1365</name>
</gene>
<evidence type="ECO:0000313" key="3">
    <source>
        <dbReference type="Proteomes" id="UP000001917"/>
    </source>
</evidence>
<dbReference type="HOGENOM" id="CLU_3211514_0_0_9"/>